<comment type="caution">
    <text evidence="2">The sequence shown here is derived from an EMBL/GenBank/DDBJ whole genome shotgun (WGS) entry which is preliminary data.</text>
</comment>
<dbReference type="EMBL" id="BMKA01000008">
    <property type="protein sequence ID" value="GGA30924.1"/>
    <property type="molecule type" value="Genomic_DNA"/>
</dbReference>
<reference evidence="2" key="2">
    <citation type="submission" date="2020-09" db="EMBL/GenBank/DDBJ databases">
        <authorList>
            <person name="Sun Q."/>
            <person name="Zhou Y."/>
        </authorList>
    </citation>
    <scope>NUCLEOTIDE SEQUENCE</scope>
    <source>
        <strain evidence="2">CGMCC 1.15880</strain>
    </source>
</reference>
<gene>
    <name evidence="2" type="ORF">GCM10011498_35120</name>
</gene>
<reference evidence="2" key="1">
    <citation type="journal article" date="2014" name="Int. J. Syst. Evol. Microbiol.">
        <title>Complete genome sequence of Corynebacterium casei LMG S-19264T (=DSM 44701T), isolated from a smear-ripened cheese.</title>
        <authorList>
            <consortium name="US DOE Joint Genome Institute (JGI-PGF)"/>
            <person name="Walter F."/>
            <person name="Albersmeier A."/>
            <person name="Kalinowski J."/>
            <person name="Ruckert C."/>
        </authorList>
    </citation>
    <scope>NUCLEOTIDE SEQUENCE</scope>
    <source>
        <strain evidence="2">CGMCC 1.15880</strain>
    </source>
</reference>
<name>A0A916R3G0_9RHOB</name>
<dbReference type="AlphaFoldDB" id="A0A916R3G0"/>
<feature type="coiled-coil region" evidence="1">
    <location>
        <begin position="45"/>
        <end position="72"/>
    </location>
</feature>
<evidence type="ECO:0000313" key="3">
    <source>
        <dbReference type="Proteomes" id="UP000628017"/>
    </source>
</evidence>
<dbReference type="RefSeq" id="WP_188678387.1">
    <property type="nucleotide sequence ID" value="NZ_BMKA01000008.1"/>
</dbReference>
<protein>
    <submittedName>
        <fullName evidence="2">Tyrosine recombinase XerC</fullName>
    </submittedName>
</protein>
<organism evidence="2 3">
    <name type="scientific">Neptunicoccus cionae</name>
    <dbReference type="NCBI Taxonomy" id="2035344"/>
    <lineage>
        <taxon>Bacteria</taxon>
        <taxon>Pseudomonadati</taxon>
        <taxon>Pseudomonadota</taxon>
        <taxon>Alphaproteobacteria</taxon>
        <taxon>Rhodobacterales</taxon>
        <taxon>Paracoccaceae</taxon>
        <taxon>Neptunicoccus</taxon>
    </lineage>
</organism>
<dbReference type="InterPro" id="IPR007435">
    <property type="entry name" value="DUF484"/>
</dbReference>
<dbReference type="Gene3D" id="3.30.450.40">
    <property type="match status" value="1"/>
</dbReference>
<evidence type="ECO:0000313" key="2">
    <source>
        <dbReference type="EMBL" id="GGA30924.1"/>
    </source>
</evidence>
<dbReference type="InterPro" id="IPR029016">
    <property type="entry name" value="GAF-like_dom_sf"/>
</dbReference>
<proteinExistence type="predicted"/>
<accession>A0A916R3G0</accession>
<keyword evidence="3" id="KW-1185">Reference proteome</keyword>
<keyword evidence="1" id="KW-0175">Coiled coil</keyword>
<sequence length="238" mass="26171">MAEQAKPQDAVREHILSDPIQVLEDRDIMRALISADEVARGKNVIDLRAIALERLEARLNRLEDTHRHVIAAAYDNLASTNQIHRATLAILEPKTFAEFLVLLQEELGRILNVASARLVLESPAATPDMEDQLQAEFGSGVCFCAPGAVNDYILRGRSSAGRPVTLRTIHDPDPVLFGDAVDKVTSEALLRLDLGKGNLPAMLVLGSASNDQFTPQKGADLLVFFASAFERVLRRWLN</sequence>
<dbReference type="Proteomes" id="UP000628017">
    <property type="component" value="Unassembled WGS sequence"/>
</dbReference>
<evidence type="ECO:0000256" key="1">
    <source>
        <dbReference type="SAM" id="Coils"/>
    </source>
</evidence>
<dbReference type="Pfam" id="PF04340">
    <property type="entry name" value="DUF484"/>
    <property type="match status" value="1"/>
</dbReference>